<keyword evidence="4" id="KW-0964">Secreted</keyword>
<evidence type="ECO:0000313" key="11">
    <source>
        <dbReference type="EMBL" id="ELK17108.1"/>
    </source>
</evidence>
<sequence length="219" mass="23416">MGAGTEGEPPRPAPGYRRACHWPGRPGGREDDISRRLDYKGASGAADSERTQPALRSSGTRVRIAHRSRASLLRALLPACTRCRQCASLHPTGTMHLSQLLACVLLLMLLSLRPSEAKPGAAPKVQRTPQGEELAVSQAEGGGQKKRDKTPGGGGANPKGDQSRLFRDLRVETKARAAWARHLQENPNARKNKGIKKGSNKGCFGLKLDRIGSTSGLGC</sequence>
<dbReference type="eggNOG" id="ENOG502S2QY">
    <property type="taxonomic scope" value="Eukaryota"/>
</dbReference>
<dbReference type="PROSITE" id="PS00263">
    <property type="entry name" value="NATRIURETIC_PEPTIDE"/>
    <property type="match status" value="1"/>
</dbReference>
<dbReference type="Proteomes" id="UP000010552">
    <property type="component" value="Unassembled WGS sequence"/>
</dbReference>
<dbReference type="Pfam" id="PF00212">
    <property type="entry name" value="ANP"/>
    <property type="match status" value="1"/>
</dbReference>
<dbReference type="EMBL" id="KB030407">
    <property type="protein sequence ID" value="ELK17108.1"/>
    <property type="molecule type" value="Genomic_DNA"/>
</dbReference>
<dbReference type="InterPro" id="IPR002406">
    <property type="entry name" value="C_natriurtcpep"/>
</dbReference>
<keyword evidence="5" id="KW-0372">Hormone</keyword>
<dbReference type="GO" id="GO:0005179">
    <property type="term" value="F:hormone activity"/>
    <property type="evidence" value="ECO:0007669"/>
    <property type="project" value="UniProtKB-KW"/>
</dbReference>
<evidence type="ECO:0000256" key="4">
    <source>
        <dbReference type="ARBA" id="ARBA00022525"/>
    </source>
</evidence>
<evidence type="ECO:0000256" key="9">
    <source>
        <dbReference type="RuleBase" id="RU003686"/>
    </source>
</evidence>
<keyword evidence="6" id="KW-0732">Signal</keyword>
<dbReference type="GO" id="GO:0006182">
    <property type="term" value="P:cGMP biosynthetic process"/>
    <property type="evidence" value="ECO:0007669"/>
    <property type="project" value="TreeGrafter"/>
</dbReference>
<dbReference type="PRINTS" id="PR00713">
    <property type="entry name" value="CNATPEPTIDE"/>
</dbReference>
<reference evidence="12" key="1">
    <citation type="journal article" date="2013" name="Science">
        <title>Comparative analysis of bat genomes provides insight into the evolution of flight and immunity.</title>
        <authorList>
            <person name="Zhang G."/>
            <person name="Cowled C."/>
            <person name="Shi Z."/>
            <person name="Huang Z."/>
            <person name="Bishop-Lilly K.A."/>
            <person name="Fang X."/>
            <person name="Wynne J.W."/>
            <person name="Xiong Z."/>
            <person name="Baker M.L."/>
            <person name="Zhao W."/>
            <person name="Tachedjian M."/>
            <person name="Zhu Y."/>
            <person name="Zhou P."/>
            <person name="Jiang X."/>
            <person name="Ng J."/>
            <person name="Yang L."/>
            <person name="Wu L."/>
            <person name="Xiao J."/>
            <person name="Feng Y."/>
            <person name="Chen Y."/>
            <person name="Sun X."/>
            <person name="Zhang Y."/>
            <person name="Marsh G.A."/>
            <person name="Crameri G."/>
            <person name="Broder C.C."/>
            <person name="Frey K.G."/>
            <person name="Wang L.F."/>
            <person name="Wang J."/>
        </authorList>
    </citation>
    <scope>NUCLEOTIDE SEQUENCE [LARGE SCALE GENOMIC DNA]</scope>
</reference>
<dbReference type="InParanoid" id="L5L239"/>
<evidence type="ECO:0000256" key="1">
    <source>
        <dbReference type="ARBA" id="ARBA00004613"/>
    </source>
</evidence>
<dbReference type="SMART" id="SM00183">
    <property type="entry name" value="NAT_PEP"/>
    <property type="match status" value="1"/>
</dbReference>
<keyword evidence="12" id="KW-1185">Reference proteome</keyword>
<evidence type="ECO:0000313" key="12">
    <source>
        <dbReference type="Proteomes" id="UP000010552"/>
    </source>
</evidence>
<evidence type="ECO:0000256" key="3">
    <source>
        <dbReference type="ARBA" id="ARBA00018109"/>
    </source>
</evidence>
<evidence type="ECO:0000256" key="7">
    <source>
        <dbReference type="ARBA" id="ARBA00022858"/>
    </source>
</evidence>
<keyword evidence="7 9" id="KW-0838">Vasoactive</keyword>
<feature type="region of interest" description="Disordered" evidence="10">
    <location>
        <begin position="1"/>
        <end position="62"/>
    </location>
</feature>
<gene>
    <name evidence="11" type="ORF">PAL_GLEAN10014295</name>
</gene>
<comment type="subcellular location">
    <subcellularLocation>
        <location evidence="1 9">Secreted</location>
    </subcellularLocation>
</comment>
<accession>L5L239</accession>
<comment type="function">
    <text evidence="8">Hormone which plays a role in endochondral ossification through regulation of cartilaginous growth plate chondrocytes proliferation and differentiation. May also be vasoactive and natriuretic. Acts by specifically binding and stimulating NPR2 to produce cGMP. Binds the clearance receptor NPR3.</text>
</comment>
<dbReference type="PANTHER" id="PTHR12167:SF2">
    <property type="entry name" value="C-TYPE NATRIURETIC PEPTIDE"/>
    <property type="match status" value="1"/>
</dbReference>
<proteinExistence type="inferred from homology"/>
<evidence type="ECO:0000256" key="6">
    <source>
        <dbReference type="ARBA" id="ARBA00022729"/>
    </source>
</evidence>
<dbReference type="PRINTS" id="PR00710">
    <property type="entry name" value="NATPEPTIDES"/>
</dbReference>
<organism evidence="11 12">
    <name type="scientific">Pteropus alecto</name>
    <name type="common">Black flying fox</name>
    <dbReference type="NCBI Taxonomy" id="9402"/>
    <lineage>
        <taxon>Eukaryota</taxon>
        <taxon>Metazoa</taxon>
        <taxon>Chordata</taxon>
        <taxon>Craniata</taxon>
        <taxon>Vertebrata</taxon>
        <taxon>Euteleostomi</taxon>
        <taxon>Mammalia</taxon>
        <taxon>Eutheria</taxon>
        <taxon>Laurasiatheria</taxon>
        <taxon>Chiroptera</taxon>
        <taxon>Yinpterochiroptera</taxon>
        <taxon>Pteropodoidea</taxon>
        <taxon>Pteropodidae</taxon>
        <taxon>Pteropodinae</taxon>
        <taxon>Pteropus</taxon>
    </lineage>
</organism>
<comment type="similarity">
    <text evidence="2 9">Belongs to the natriuretic peptide family.</text>
</comment>
<dbReference type="STRING" id="9402.L5L239"/>
<protein>
    <recommendedName>
        <fullName evidence="3">C-type natriuretic peptide</fullName>
    </recommendedName>
</protein>
<feature type="compositionally biased region" description="Basic and acidic residues" evidence="10">
    <location>
        <begin position="27"/>
        <end position="39"/>
    </location>
</feature>
<feature type="region of interest" description="Disordered" evidence="10">
    <location>
        <begin position="118"/>
        <end position="166"/>
    </location>
</feature>
<dbReference type="PANTHER" id="PTHR12167">
    <property type="entry name" value="C-TYPE NATRIURETIC PEPTIDE"/>
    <property type="match status" value="1"/>
</dbReference>
<dbReference type="GO" id="GO:0007168">
    <property type="term" value="P:receptor guanylyl cyclase signaling pathway"/>
    <property type="evidence" value="ECO:0007669"/>
    <property type="project" value="TreeGrafter"/>
</dbReference>
<evidence type="ECO:0000256" key="5">
    <source>
        <dbReference type="ARBA" id="ARBA00022702"/>
    </source>
</evidence>
<dbReference type="AlphaFoldDB" id="L5L239"/>
<evidence type="ECO:0000256" key="10">
    <source>
        <dbReference type="SAM" id="MobiDB-lite"/>
    </source>
</evidence>
<dbReference type="InterPro" id="IPR030480">
    <property type="entry name" value="Natr_peptide_CS"/>
</dbReference>
<dbReference type="GO" id="GO:0097746">
    <property type="term" value="P:blood vessel diameter maintenance"/>
    <property type="evidence" value="ECO:0007669"/>
    <property type="project" value="UniProtKB-KW"/>
</dbReference>
<evidence type="ECO:0000256" key="2">
    <source>
        <dbReference type="ARBA" id="ARBA00009041"/>
    </source>
</evidence>
<dbReference type="FunCoup" id="L5L239">
    <property type="interactions" value="78"/>
</dbReference>
<dbReference type="InterPro" id="IPR000663">
    <property type="entry name" value="Natr_peptide"/>
</dbReference>
<name>L5L239_PTEAL</name>
<evidence type="ECO:0000256" key="8">
    <source>
        <dbReference type="ARBA" id="ARBA00045933"/>
    </source>
</evidence>
<dbReference type="GO" id="GO:0005576">
    <property type="term" value="C:extracellular region"/>
    <property type="evidence" value="ECO:0007669"/>
    <property type="project" value="UniProtKB-SubCell"/>
</dbReference>